<dbReference type="KEGG" id="nah:F5544_09535"/>
<evidence type="ECO:0000259" key="1">
    <source>
        <dbReference type="Pfam" id="PF18007"/>
    </source>
</evidence>
<dbReference type="Pfam" id="PF18007">
    <property type="entry name" value="Rv3651-like_N"/>
    <property type="match status" value="1"/>
</dbReference>
<dbReference type="EMBL" id="CP046172">
    <property type="protein sequence ID" value="QIS09807.1"/>
    <property type="molecule type" value="Genomic_DNA"/>
</dbReference>
<evidence type="ECO:0000313" key="3">
    <source>
        <dbReference type="Proteomes" id="UP000503540"/>
    </source>
</evidence>
<evidence type="ECO:0000313" key="2">
    <source>
        <dbReference type="EMBL" id="QIS09807.1"/>
    </source>
</evidence>
<keyword evidence="3" id="KW-1185">Reference proteome</keyword>
<accession>A0A6G9Y9Q5</accession>
<dbReference type="Proteomes" id="UP000503540">
    <property type="component" value="Chromosome"/>
</dbReference>
<protein>
    <recommendedName>
        <fullName evidence="1">Rv3651-like N-terminal domain-containing protein</fullName>
    </recommendedName>
</protein>
<name>A0A6G9Y9Q5_9NOCA</name>
<dbReference type="AlphaFoldDB" id="A0A6G9Y9Q5"/>
<organism evidence="2 3">
    <name type="scientific">Nocardia arthritidis</name>
    <dbReference type="NCBI Taxonomy" id="228602"/>
    <lineage>
        <taxon>Bacteria</taxon>
        <taxon>Bacillati</taxon>
        <taxon>Actinomycetota</taxon>
        <taxon>Actinomycetes</taxon>
        <taxon>Mycobacteriales</taxon>
        <taxon>Nocardiaceae</taxon>
        <taxon>Nocardia</taxon>
    </lineage>
</organism>
<proteinExistence type="predicted"/>
<reference evidence="2 3" key="1">
    <citation type="journal article" date="2019" name="ACS Chem. Biol.">
        <title>Identification and Mobilization of a Cryptic Antibiotic Biosynthesis Gene Locus from a Human-Pathogenic Nocardia Isolate.</title>
        <authorList>
            <person name="Herisse M."/>
            <person name="Ishida K."/>
            <person name="Porter J.L."/>
            <person name="Howden B."/>
            <person name="Hertweck C."/>
            <person name="Stinear T.P."/>
            <person name="Pidot S.J."/>
        </authorList>
    </citation>
    <scope>NUCLEOTIDE SEQUENCE [LARGE SCALE GENOMIC DNA]</scope>
    <source>
        <strain evidence="2 3">AUSMDU00012717</strain>
    </source>
</reference>
<feature type="domain" description="Rv3651-like N-terminal" evidence="1">
    <location>
        <begin position="1"/>
        <end position="96"/>
    </location>
</feature>
<sequence length="318" mass="34045">MLIETMSGKPSVILEDGRVRQFRRTNRTKIAGSSNVAAQLDEVLGQVLTAVHPVRRQVRLASGLPLQIVGVPVIGPFAEVYAVQLWVGRADAAVPPRLPIGVLSLDPRTGIAHACEISTKTENPEITGTSALPRLLTQLDGCDDRAGLLGLMSAPVGQRWIGTATSVGPIRRHLCIAARCCSTPTDPVVRIVVCDITGMQAPTPASLDIGALRSMPVPPDHAAGLMDLRTGLVHEWIALGPPPLDRWQCELPQTHPDDCHELERCRAALLGGAAAEKCSFRVRFGDDEPWIRLDVLCVAVPCDGAPQALLDVTRHQAG</sequence>
<gene>
    <name evidence="2" type="ORF">F5544_09535</name>
</gene>
<dbReference type="InterPro" id="IPR041458">
    <property type="entry name" value="Rv3651-like_N"/>
</dbReference>
<dbReference type="RefSeq" id="WP_167472860.1">
    <property type="nucleotide sequence ID" value="NZ_CP046172.1"/>
</dbReference>